<evidence type="ECO:0000313" key="4">
    <source>
        <dbReference type="Proteomes" id="UP000578686"/>
    </source>
</evidence>
<dbReference type="GO" id="GO:0003677">
    <property type="term" value="F:DNA binding"/>
    <property type="evidence" value="ECO:0007669"/>
    <property type="project" value="InterPro"/>
</dbReference>
<feature type="domain" description="HTH cro/C1-type" evidence="2">
    <location>
        <begin position="64"/>
        <end position="122"/>
    </location>
</feature>
<dbReference type="PROSITE" id="PS50943">
    <property type="entry name" value="HTH_CROC1"/>
    <property type="match status" value="1"/>
</dbReference>
<dbReference type="SUPFAM" id="SSF52540">
    <property type="entry name" value="P-loop containing nucleoside triphosphate hydrolases"/>
    <property type="match status" value="1"/>
</dbReference>
<dbReference type="Gene3D" id="1.10.260.40">
    <property type="entry name" value="lambda repressor-like DNA-binding domains"/>
    <property type="match status" value="1"/>
</dbReference>
<dbReference type="CDD" id="cd00093">
    <property type="entry name" value="HTH_XRE"/>
    <property type="match status" value="1"/>
</dbReference>
<comment type="caution">
    <text evidence="3">The sequence shown here is derived from an EMBL/GenBank/DDBJ whole genome shotgun (WGS) entry which is preliminary data.</text>
</comment>
<evidence type="ECO:0000259" key="2">
    <source>
        <dbReference type="PROSITE" id="PS50943"/>
    </source>
</evidence>
<accession>A0A7X6D094</accession>
<dbReference type="SUPFAM" id="SSF47413">
    <property type="entry name" value="lambda repressor-like DNA-binding domains"/>
    <property type="match status" value="1"/>
</dbReference>
<keyword evidence="4" id="KW-1185">Reference proteome</keyword>
<evidence type="ECO:0000313" key="3">
    <source>
        <dbReference type="EMBL" id="NJQ05814.1"/>
    </source>
</evidence>
<dbReference type="PANTHER" id="PTHR47691:SF3">
    <property type="entry name" value="HTH-TYPE TRANSCRIPTIONAL REGULATOR RV0890C-RELATED"/>
    <property type="match status" value="1"/>
</dbReference>
<protein>
    <submittedName>
        <fullName evidence="3">Helix-turn-helix domain-containing protein</fullName>
    </submittedName>
</protein>
<dbReference type="PANTHER" id="PTHR47691">
    <property type="entry name" value="REGULATOR-RELATED"/>
    <property type="match status" value="1"/>
</dbReference>
<dbReference type="Pfam" id="PF13560">
    <property type="entry name" value="HTH_31"/>
    <property type="match status" value="1"/>
</dbReference>
<dbReference type="Gene3D" id="3.40.50.300">
    <property type="entry name" value="P-loop containing nucleotide triphosphate hydrolases"/>
    <property type="match status" value="1"/>
</dbReference>
<evidence type="ECO:0000256" key="1">
    <source>
        <dbReference type="SAM" id="MobiDB-lite"/>
    </source>
</evidence>
<dbReference type="InterPro" id="IPR010982">
    <property type="entry name" value="Lambda_DNA-bd_dom_sf"/>
</dbReference>
<dbReference type="SMART" id="SM00530">
    <property type="entry name" value="HTH_XRE"/>
    <property type="match status" value="1"/>
</dbReference>
<dbReference type="InterPro" id="IPR001387">
    <property type="entry name" value="Cro/C1-type_HTH"/>
</dbReference>
<reference evidence="3 4" key="1">
    <citation type="submission" date="2020-03" db="EMBL/GenBank/DDBJ databases">
        <title>Draft genome of Streptomyces sp. ventii, isolated from the Axial Seamount in the Pacific Ocean, and resequencing of the two type strains Streptomyces lonarensis strain NCL 716 and Streptomyces bohaiensis strain 11A07.</title>
        <authorList>
            <person name="Loughran R.M."/>
            <person name="Pfannmuller K.M."/>
            <person name="Wasson B.J."/>
            <person name="Deadmond M.C."/>
            <person name="Paddock B.E."/>
            <person name="Koyack M.J."/>
            <person name="Gallegos D.A."/>
            <person name="Mitchell E.A."/>
            <person name="Ushijima B."/>
            <person name="Saw J.H."/>
            <person name="Mcphail K.L."/>
            <person name="Videau P."/>
        </authorList>
    </citation>
    <scope>NUCLEOTIDE SEQUENCE [LARGE SCALE GENOMIC DNA]</scope>
    <source>
        <strain evidence="3 4">NCL716</strain>
    </source>
</reference>
<dbReference type="EMBL" id="JAAVJD010000052">
    <property type="protein sequence ID" value="NJQ05814.1"/>
    <property type="molecule type" value="Genomic_DNA"/>
</dbReference>
<gene>
    <name evidence="3" type="ORF">HCN56_09545</name>
</gene>
<organism evidence="3 4">
    <name type="scientific">Streptomyces lonarensis</name>
    <dbReference type="NCBI Taxonomy" id="700599"/>
    <lineage>
        <taxon>Bacteria</taxon>
        <taxon>Bacillati</taxon>
        <taxon>Actinomycetota</taxon>
        <taxon>Actinomycetes</taxon>
        <taxon>Kitasatosporales</taxon>
        <taxon>Streptomycetaceae</taxon>
        <taxon>Streptomyces</taxon>
    </lineage>
</organism>
<dbReference type="Proteomes" id="UP000578686">
    <property type="component" value="Unassembled WGS sequence"/>
</dbReference>
<feature type="region of interest" description="Disordered" evidence="1">
    <location>
        <begin position="1"/>
        <end position="59"/>
    </location>
</feature>
<proteinExistence type="predicted"/>
<sequence length="491" mass="52049">MTPQSGRGTGFPEPALRPHTPVPAERETPPTSTALQQPVAADDRPATAPRGPGGEELPRLGALIRRHRTRTGLTQRELADLSTISVRAIRDLEQNRVRRPRTETVRLIADALRLGPRSRETLQQAAAQHRFAGLAECDGTQAAPLPPAASRPLTGRDGELSVIVAELATADQRLVHIVGLPGAGKTRLAQEAAGRLRHEERLPVLWFAHASQEGDGHPAAPGPGPGQLLLDCVRELFTGDPTAGGSTADADAPTLAEYLGDQPAVVVIDGAPGRPAHPERLARLLRDCPGLRLLVTSDAPWGLPGERVFLLTPLATDDTDAPDEAGAARLLLDDARRVSPGAVTTAEDLAAVTEICRNLDGLPAALLAAASWLVLYDVAALRRPLAEDPLPFLDHLAEQETAGRYPAALRRRVDTLPADHRALLAALCATEQAEFSLDDVEVLTGSPLAHCGRVVRDLLVSGVVRTVAGPAGTRFQVLRLIRAAHRTAPAG</sequence>
<name>A0A7X6D094_9ACTN</name>
<dbReference type="InterPro" id="IPR027417">
    <property type="entry name" value="P-loop_NTPase"/>
</dbReference>
<dbReference type="AlphaFoldDB" id="A0A7X6D094"/>